<dbReference type="Proteomes" id="UP000672032">
    <property type="component" value="Chromosome 2"/>
</dbReference>
<keyword evidence="3 6" id="KW-1133">Transmembrane helix</keyword>
<evidence type="ECO:0000256" key="1">
    <source>
        <dbReference type="ARBA" id="ARBA00004141"/>
    </source>
</evidence>
<evidence type="ECO:0000313" key="8">
    <source>
        <dbReference type="EMBL" id="QSZ31175.1"/>
    </source>
</evidence>
<dbReference type="GO" id="GO:0016020">
    <property type="term" value="C:membrane"/>
    <property type="evidence" value="ECO:0007669"/>
    <property type="project" value="UniProtKB-SubCell"/>
</dbReference>
<feature type="transmembrane region" description="Helical" evidence="6">
    <location>
        <begin position="110"/>
        <end position="132"/>
    </location>
</feature>
<name>A0A8A3NZV0_9HELO</name>
<evidence type="ECO:0000256" key="4">
    <source>
        <dbReference type="ARBA" id="ARBA00023136"/>
    </source>
</evidence>
<dbReference type="Pfam" id="PF20684">
    <property type="entry name" value="Fung_rhodopsin"/>
    <property type="match status" value="1"/>
</dbReference>
<reference evidence="8" key="1">
    <citation type="submission" date="2020-10" db="EMBL/GenBank/DDBJ databases">
        <title>Genome Sequence of Monilinia vaccinii-corymbosi Sheds Light on Mummy Berry Disease Infection of Blueberry and Mating Type.</title>
        <authorList>
            <person name="Yow A.G."/>
            <person name="Zhang Y."/>
            <person name="Bansal K."/>
            <person name="Eacker S.M."/>
            <person name="Sullivan S."/>
            <person name="Liachko I."/>
            <person name="Cubeta M.A."/>
            <person name="Rollins J.A."/>
            <person name="Ashrafi H."/>
        </authorList>
    </citation>
    <scope>NUCLEOTIDE SEQUENCE</scope>
    <source>
        <strain evidence="8">RL-1</strain>
    </source>
</reference>
<dbReference type="EMBL" id="CP063406">
    <property type="protein sequence ID" value="QSZ31175.1"/>
    <property type="molecule type" value="Genomic_DNA"/>
</dbReference>
<protein>
    <recommendedName>
        <fullName evidence="7">Rhodopsin domain-containing protein</fullName>
    </recommendedName>
</protein>
<keyword evidence="4 6" id="KW-0472">Membrane</keyword>
<evidence type="ECO:0000259" key="7">
    <source>
        <dbReference type="Pfam" id="PF20684"/>
    </source>
</evidence>
<evidence type="ECO:0000256" key="6">
    <source>
        <dbReference type="SAM" id="Phobius"/>
    </source>
</evidence>
<comment type="similarity">
    <text evidence="5">Belongs to the SAT4 family.</text>
</comment>
<organism evidence="8 9">
    <name type="scientific">Monilinia vaccinii-corymbosi</name>
    <dbReference type="NCBI Taxonomy" id="61207"/>
    <lineage>
        <taxon>Eukaryota</taxon>
        <taxon>Fungi</taxon>
        <taxon>Dikarya</taxon>
        <taxon>Ascomycota</taxon>
        <taxon>Pezizomycotina</taxon>
        <taxon>Leotiomycetes</taxon>
        <taxon>Helotiales</taxon>
        <taxon>Sclerotiniaceae</taxon>
        <taxon>Monilinia</taxon>
    </lineage>
</organism>
<dbReference type="AlphaFoldDB" id="A0A8A3NZV0"/>
<dbReference type="InterPro" id="IPR049326">
    <property type="entry name" value="Rhodopsin_dom_fungi"/>
</dbReference>
<comment type="subcellular location">
    <subcellularLocation>
        <location evidence="1">Membrane</location>
        <topology evidence="1">Multi-pass membrane protein</topology>
    </subcellularLocation>
</comment>
<feature type="domain" description="Rhodopsin" evidence="7">
    <location>
        <begin position="5"/>
        <end position="189"/>
    </location>
</feature>
<feature type="transmembrane region" description="Helical" evidence="6">
    <location>
        <begin position="37"/>
        <end position="55"/>
    </location>
</feature>
<keyword evidence="9" id="KW-1185">Reference proteome</keyword>
<evidence type="ECO:0000313" key="9">
    <source>
        <dbReference type="Proteomes" id="UP000672032"/>
    </source>
</evidence>
<dbReference type="OrthoDB" id="10017208at2759"/>
<dbReference type="PANTHER" id="PTHR33048">
    <property type="entry name" value="PTH11-LIKE INTEGRAL MEMBRANE PROTEIN (AFU_ORTHOLOGUE AFUA_5G11245)"/>
    <property type="match status" value="1"/>
</dbReference>
<proteinExistence type="inferred from homology"/>
<evidence type="ECO:0000256" key="5">
    <source>
        <dbReference type="ARBA" id="ARBA00038359"/>
    </source>
</evidence>
<sequence>MDVLGIHFGVGQHVATVMSNDPSDVYGLLKAITPGEISYALSLLFSKYSILSFYWRVFGISSMRTIILVMAAVVTLWAVSATIASFLACIPLEALWNPNIPGKCMPLANFYLGVSFPNVMTDWILLFIPIKYIWSLQMPKSQKLVVSGMFAVGSFVCIVSLIRLIIIYHLDLTDITWGLVDLVVWTGVESFR</sequence>
<evidence type="ECO:0000256" key="3">
    <source>
        <dbReference type="ARBA" id="ARBA00022989"/>
    </source>
</evidence>
<feature type="transmembrane region" description="Helical" evidence="6">
    <location>
        <begin position="144"/>
        <end position="170"/>
    </location>
</feature>
<accession>A0A8A3NZV0</accession>
<dbReference type="InterPro" id="IPR052337">
    <property type="entry name" value="SAT4-like"/>
</dbReference>
<dbReference type="PANTHER" id="PTHR33048:SF47">
    <property type="entry name" value="INTEGRAL MEMBRANE PROTEIN-RELATED"/>
    <property type="match status" value="1"/>
</dbReference>
<keyword evidence="2 6" id="KW-0812">Transmembrane</keyword>
<gene>
    <name evidence="8" type="ORF">DSL72_000738</name>
</gene>
<feature type="transmembrane region" description="Helical" evidence="6">
    <location>
        <begin position="67"/>
        <end position="90"/>
    </location>
</feature>
<evidence type="ECO:0000256" key="2">
    <source>
        <dbReference type="ARBA" id="ARBA00022692"/>
    </source>
</evidence>